<evidence type="ECO:0000313" key="2">
    <source>
        <dbReference type="Proteomes" id="UP001207468"/>
    </source>
</evidence>
<sequence length="875" mass="97670">MPQHYDPLSQEDEDDSHPLDADIHILDSSRSGLLPRPTIYYGEGPFNPPSSDEDEVEAAEKDGTGPLNRAEHGSLLGSEQADSALYVGGLKEFPSVRSILLALAALLTLSGVIGLFAALTYKETKRALPGNERIILDHIFNDTFAVARTELSWVPEAGDGVFSLEEHGFIKLVNLKSNATTNLVRISDLVNEHGNRLIWSSWKLSPDMKYMLIKADSLKQWRHSSFGNYWIHIPPSYPPIVAYATWSPIGERIAYVMKNDIFVVTNSGSATLFHGVPDWVYEEEVLSTDFALWWSPDSSKIAFLVLDEALVNEYTIPIYNPTSDSDTVVPYTEELTMRYPKPGFPNPLVSAHVFDLERFLSESAPDAELDPAEATLELEWEDRMPRNDSVIMEVVWLGNDTLLLKEVNRNADAGSTVLFDVSDTSLLAARDGRVVRTLGRDGEEADEGWIDSMQTVYPLPERFSASGLPSYLDIIPDKDGYNHIALFNPATASTPRFLTTGSWEVTDRIQAVDLEKGIVYLQAANPSSIGRNIFSTSSSPTLPRRPHLTPLTDTSTLGKYSAGFSPRAGFYLLSYDGPNVPWQRIVKTNDTSFHFVVNGNAPLNITWSRFETPIVRYSTVDSDGYELNAIELRPPHMDDSGRTKYPVLFRVYGGPGSQLASASFGIDWHAYLACSLQYVIVTVDGRGTGYKGRALRNPVKGNLGFWEVRDQVNAARVWATKNYIDPKRVGIWGWSYGGFMSSKVVEADEGIHSLAIAVAPVTSWRLYDSIYTERYMNLPALNPAGYINASISNVTAFDNVDFLLAHGSGDDNVHFANSAHLLDMFTKEHIRNYQFRMFTDSDHSIAKRGANRELFEYMTSFLLERWGKGGRRRGW</sequence>
<name>A0ACC0UG46_9AGAM</name>
<dbReference type="EMBL" id="JAGFNK010000040">
    <property type="protein sequence ID" value="KAI9510550.1"/>
    <property type="molecule type" value="Genomic_DNA"/>
</dbReference>
<keyword evidence="1" id="KW-0378">Hydrolase</keyword>
<keyword evidence="2" id="KW-1185">Reference proteome</keyword>
<organism evidence="1 2">
    <name type="scientific">Russula earlei</name>
    <dbReference type="NCBI Taxonomy" id="71964"/>
    <lineage>
        <taxon>Eukaryota</taxon>
        <taxon>Fungi</taxon>
        <taxon>Dikarya</taxon>
        <taxon>Basidiomycota</taxon>
        <taxon>Agaricomycotina</taxon>
        <taxon>Agaricomycetes</taxon>
        <taxon>Russulales</taxon>
        <taxon>Russulaceae</taxon>
        <taxon>Russula</taxon>
    </lineage>
</organism>
<comment type="caution">
    <text evidence="1">The sequence shown here is derived from an EMBL/GenBank/DDBJ whole genome shotgun (WGS) entry which is preliminary data.</text>
</comment>
<proteinExistence type="predicted"/>
<gene>
    <name evidence="1" type="ORF">F5148DRAFT_1334997</name>
</gene>
<accession>A0ACC0UG46</accession>
<evidence type="ECO:0000313" key="1">
    <source>
        <dbReference type="EMBL" id="KAI9510550.1"/>
    </source>
</evidence>
<keyword evidence="1" id="KW-0031">Aminopeptidase</keyword>
<reference evidence="1" key="1">
    <citation type="submission" date="2021-03" db="EMBL/GenBank/DDBJ databases">
        <title>Evolutionary priming and transition to the ectomycorrhizal habit in an iconic lineage of mushroom-forming fungi: is preadaptation a requirement?</title>
        <authorList>
            <consortium name="DOE Joint Genome Institute"/>
            <person name="Looney B.P."/>
            <person name="Miyauchi S."/>
            <person name="Morin E."/>
            <person name="Drula E."/>
            <person name="Courty P.E."/>
            <person name="Chicoki N."/>
            <person name="Fauchery L."/>
            <person name="Kohler A."/>
            <person name="Kuo A."/>
            <person name="LaButti K."/>
            <person name="Pangilinan J."/>
            <person name="Lipzen A."/>
            <person name="Riley R."/>
            <person name="Andreopoulos W."/>
            <person name="He G."/>
            <person name="Johnson J."/>
            <person name="Barry K.W."/>
            <person name="Grigoriev I.V."/>
            <person name="Nagy L."/>
            <person name="Hibbett D."/>
            <person name="Henrissat B."/>
            <person name="Matheny P.B."/>
            <person name="Labbe J."/>
            <person name="Martin A.F."/>
        </authorList>
    </citation>
    <scope>NUCLEOTIDE SEQUENCE</scope>
    <source>
        <strain evidence="1">BPL698</strain>
    </source>
</reference>
<protein>
    <submittedName>
        <fullName evidence="1">Dipeptidyl aminopeptidase</fullName>
    </submittedName>
</protein>
<keyword evidence="1" id="KW-0645">Protease</keyword>
<dbReference type="Proteomes" id="UP001207468">
    <property type="component" value="Unassembled WGS sequence"/>
</dbReference>